<feature type="domain" description="3-hydroxyacyl-CoA dehydrogenase C-terminal" evidence="7">
    <location>
        <begin position="466"/>
        <end position="550"/>
    </location>
</feature>
<keyword evidence="4" id="KW-0413">Isomerase</keyword>
<protein>
    <recommendedName>
        <fullName evidence="7">3-hydroxyacyl-CoA dehydrogenase C-terminal domain-containing protein</fullName>
    </recommendedName>
</protein>
<keyword evidence="2" id="KW-0442">Lipid degradation</keyword>
<dbReference type="CDD" id="cd06558">
    <property type="entry name" value="crotonase-like"/>
    <property type="match status" value="1"/>
</dbReference>
<evidence type="ECO:0000256" key="1">
    <source>
        <dbReference type="ARBA" id="ARBA00004275"/>
    </source>
</evidence>
<evidence type="ECO:0000256" key="2">
    <source>
        <dbReference type="ARBA" id="ARBA00022963"/>
    </source>
</evidence>
<dbReference type="InterPro" id="IPR029045">
    <property type="entry name" value="ClpP/crotonase-like_dom_sf"/>
</dbReference>
<dbReference type="Gene3D" id="3.90.226.10">
    <property type="entry name" value="2-enoyl-CoA Hydratase, Chain A, domain 1"/>
    <property type="match status" value="1"/>
</dbReference>
<evidence type="ECO:0000259" key="7">
    <source>
        <dbReference type="Pfam" id="PF00725"/>
    </source>
</evidence>
<keyword evidence="3" id="KW-0576">Peroxisome</keyword>
<organism evidence="8 9">
    <name type="scientific">Pseudothioclava arenosa</name>
    <dbReference type="NCBI Taxonomy" id="1795308"/>
    <lineage>
        <taxon>Bacteria</taxon>
        <taxon>Pseudomonadati</taxon>
        <taxon>Pseudomonadota</taxon>
        <taxon>Alphaproteobacteria</taxon>
        <taxon>Rhodobacterales</taxon>
        <taxon>Paracoccaceae</taxon>
        <taxon>Pseudothioclava</taxon>
    </lineage>
</organism>
<evidence type="ECO:0000256" key="3">
    <source>
        <dbReference type="ARBA" id="ARBA00023140"/>
    </source>
</evidence>
<keyword evidence="5" id="KW-0456">Lyase</keyword>
<comment type="caution">
    <text evidence="8">The sequence shown here is derived from an EMBL/GenBank/DDBJ whole genome shotgun (WGS) entry which is preliminary data.</text>
</comment>
<dbReference type="OrthoDB" id="7192590at2"/>
<gene>
    <name evidence="8" type="ORF">CLN94_05185</name>
</gene>
<dbReference type="InterPro" id="IPR001753">
    <property type="entry name" value="Enoyl-CoA_hydra/iso"/>
</dbReference>
<dbReference type="Pfam" id="PF00378">
    <property type="entry name" value="ECH_1"/>
    <property type="match status" value="1"/>
</dbReference>
<dbReference type="AlphaFoldDB" id="A0A2A4CRE2"/>
<dbReference type="InterPro" id="IPR006108">
    <property type="entry name" value="3HC_DH_C"/>
</dbReference>
<accession>A0A2A4CRE2</accession>
<keyword evidence="6" id="KW-0511">Multifunctional enzyme</keyword>
<dbReference type="GO" id="GO:0004300">
    <property type="term" value="F:enoyl-CoA hydratase activity"/>
    <property type="evidence" value="ECO:0007669"/>
    <property type="project" value="UniProtKB-ARBA"/>
</dbReference>
<dbReference type="GO" id="GO:0016616">
    <property type="term" value="F:oxidoreductase activity, acting on the CH-OH group of donors, NAD or NADP as acceptor"/>
    <property type="evidence" value="ECO:0007669"/>
    <property type="project" value="InterPro"/>
</dbReference>
<evidence type="ECO:0000256" key="6">
    <source>
        <dbReference type="ARBA" id="ARBA00023268"/>
    </source>
</evidence>
<dbReference type="GO" id="GO:0016042">
    <property type="term" value="P:lipid catabolic process"/>
    <property type="evidence" value="ECO:0007669"/>
    <property type="project" value="UniProtKB-KW"/>
</dbReference>
<dbReference type="Pfam" id="PF00725">
    <property type="entry name" value="3HCDH"/>
    <property type="match status" value="1"/>
</dbReference>
<dbReference type="InterPro" id="IPR008927">
    <property type="entry name" value="6-PGluconate_DH-like_C_sf"/>
</dbReference>
<dbReference type="PANTHER" id="PTHR23309">
    <property type="entry name" value="3-HYDROXYACYL-COA DEHYROGENASE"/>
    <property type="match status" value="1"/>
</dbReference>
<dbReference type="GO" id="GO:0016853">
    <property type="term" value="F:isomerase activity"/>
    <property type="evidence" value="ECO:0007669"/>
    <property type="project" value="UniProtKB-KW"/>
</dbReference>
<keyword evidence="9" id="KW-1185">Reference proteome</keyword>
<dbReference type="RefSeq" id="WP_096431858.1">
    <property type="nucleotide sequence ID" value="NZ_NTJD01000003.1"/>
</dbReference>
<sequence length="673" mass="70227">MTRRVKLQRREGVALITMSGRGRDGARAGFDADLRGALGNALELALAEPGVRAIILRADPEAGGWPFSPDPLIEYEALQAPGDPARGLAPGLAPLCDRVAGAPLPVVAELSGLVSGAGLALAQAAGLRIAAAGTVFLAREYALGYCPAGGAVVRLAQRAGAASTIDFLLSGRRVAAAQAVSQGLCDLVVPAQDLDATAMARALDAAGGQAPGLPDRRKALAEVGRFFDEVSEMRARVAEGRRHDAGQRLIGVVEAAALLPIREALDFEAVAHHDLLGASLAQGLIHADRVRRQAQRLPDEPLAAPRPERVALWAMGDRLALELASAGHQVIFGGPEDRVARAHDRILKEIALRAASGRIDAAQAEALTTRIAFGRKLHDLAAARLVYAEPTAPGEADLAALRGIVAGHRVLMVVAGAAAGPGEIRLHRSARLRELAPEEGIGAEALSRAAAPLRRAGSVVIFGDGVADRLEGAFFAAAERCVMAGALPDAVDHALEDFGFAIGPFRRIDERGLAGAFERLAAAHRAPGPYLSYLDLLGQSGREVGQGIYRHAEGRAPELLPETAETLAALRLEAGIEPRRMSASEIVTRVLAELAGEGAALLHSGAALRAGDVDLAAELALGFPAAQGGPLYWADRMGALAVRKRLRQLIDEGGPKPVALWDELVRDGGKFGI</sequence>
<dbReference type="Gene3D" id="1.10.1040.50">
    <property type="match status" value="1"/>
</dbReference>
<dbReference type="SUPFAM" id="SSF52096">
    <property type="entry name" value="ClpP/crotonase"/>
    <property type="match status" value="1"/>
</dbReference>
<reference evidence="8 9" key="1">
    <citation type="submission" date="2017-09" db="EMBL/GenBank/DDBJ databases">
        <title>A multilocus sequence analysis scheme for characterization of bacteria in the genus Thioclava.</title>
        <authorList>
            <person name="Liu Y."/>
            <person name="Shao Z."/>
        </authorList>
    </citation>
    <scope>NUCLEOTIDE SEQUENCE [LARGE SCALE GENOMIC DNA]</scope>
    <source>
        <strain evidence="8 9">CAU 1312</strain>
    </source>
</reference>
<comment type="subcellular location">
    <subcellularLocation>
        <location evidence="1">Peroxisome</location>
    </subcellularLocation>
</comment>
<name>A0A2A4CRE2_9RHOB</name>
<dbReference type="EMBL" id="NTJD01000003">
    <property type="protein sequence ID" value="PCD77165.1"/>
    <property type="molecule type" value="Genomic_DNA"/>
</dbReference>
<evidence type="ECO:0000313" key="9">
    <source>
        <dbReference type="Proteomes" id="UP000243507"/>
    </source>
</evidence>
<evidence type="ECO:0000256" key="4">
    <source>
        <dbReference type="ARBA" id="ARBA00023235"/>
    </source>
</evidence>
<dbReference type="SUPFAM" id="SSF48179">
    <property type="entry name" value="6-phosphogluconate dehydrogenase C-terminal domain-like"/>
    <property type="match status" value="2"/>
</dbReference>
<proteinExistence type="predicted"/>
<dbReference type="Proteomes" id="UP000243507">
    <property type="component" value="Unassembled WGS sequence"/>
</dbReference>
<dbReference type="GO" id="GO:0006631">
    <property type="term" value="P:fatty acid metabolic process"/>
    <property type="evidence" value="ECO:0007669"/>
    <property type="project" value="InterPro"/>
</dbReference>
<evidence type="ECO:0000256" key="5">
    <source>
        <dbReference type="ARBA" id="ARBA00023239"/>
    </source>
</evidence>
<keyword evidence="2" id="KW-0443">Lipid metabolism</keyword>
<evidence type="ECO:0000313" key="8">
    <source>
        <dbReference type="EMBL" id="PCD77165.1"/>
    </source>
</evidence>